<evidence type="ECO:0000259" key="1">
    <source>
        <dbReference type="Pfam" id="PF06250"/>
    </source>
</evidence>
<proteinExistence type="predicted"/>
<evidence type="ECO:0000313" key="4">
    <source>
        <dbReference type="Proteomes" id="UP001209854"/>
    </source>
</evidence>
<sequence length="376" mass="43365">MSDKDHKHEKRKERVPSKRDGVCFPVGESLSNLPGDYPDFLTRMIDIIAGQRVTALHKVNVEQILLYWQLGQHILIKQQQAGWGAKVIDRLSQDLKKQLPALSGFSPRNLKYMTKFAASWPDAEIVQRTVAQLPWRSNCALLDKVKEQNVRLWYAQEALERGWSRDMLVFHIDNNEFGRRGKSINNFPETLPPVQSDMAVQLFKDPYLFDFIGLDTPKREAELEKRLQEHLEQFLVELGQGFAFVGRQVHLELGNQDFYADLLFYHLKMRCYVVVELKIGAFKPEHVSQLHLYQAVIDDQMRHDTDQPTIGLLLVKEKNNLVVEYALSGYNNPIGVSNWQQTMTQQLPEDLQSSLPTIEELEQELSAVLEASSHDE</sequence>
<accession>A0ABT3MPP3</accession>
<dbReference type="PANTHER" id="PTHR30547">
    <property type="entry name" value="UNCHARACTERIZED PROTEIN YHCG-RELATED"/>
    <property type="match status" value="1"/>
</dbReference>
<evidence type="ECO:0000259" key="2">
    <source>
        <dbReference type="Pfam" id="PF17761"/>
    </source>
</evidence>
<dbReference type="Gene3D" id="3.40.1350.10">
    <property type="match status" value="1"/>
</dbReference>
<dbReference type="InterPro" id="IPR041527">
    <property type="entry name" value="YhcG_N"/>
</dbReference>
<dbReference type="EMBL" id="JAPFCC010000001">
    <property type="protein sequence ID" value="MCW7551340.1"/>
    <property type="molecule type" value="Genomic_DNA"/>
</dbReference>
<reference evidence="3 4" key="1">
    <citation type="submission" date="2022-10" db="EMBL/GenBank/DDBJ databases">
        <title>High-quality genome sequences of two octocoral-associated bacteria, Endozoicomonas euniceicola EF212 and Endozoicomonas gorgoniicola PS125.</title>
        <authorList>
            <person name="Chiou Y.-J."/>
            <person name="Chen Y.-H."/>
        </authorList>
    </citation>
    <scope>NUCLEOTIDE SEQUENCE [LARGE SCALE GENOMIC DNA]</scope>
    <source>
        <strain evidence="3 4">PS125</strain>
    </source>
</reference>
<comment type="caution">
    <text evidence="3">The sequence shown here is derived from an EMBL/GenBank/DDBJ whole genome shotgun (WGS) entry which is preliminary data.</text>
</comment>
<dbReference type="InterPro" id="IPR011856">
    <property type="entry name" value="tRNA_endonuc-like_dom_sf"/>
</dbReference>
<evidence type="ECO:0000313" key="3">
    <source>
        <dbReference type="EMBL" id="MCW7551340.1"/>
    </source>
</evidence>
<dbReference type="InterPro" id="IPR009362">
    <property type="entry name" value="YhcG_C"/>
</dbReference>
<dbReference type="RefSeq" id="WP_262566401.1">
    <property type="nucleotide sequence ID" value="NZ_JAPFCC010000001.1"/>
</dbReference>
<gene>
    <name evidence="3" type="ORF">NX722_01520</name>
</gene>
<dbReference type="Proteomes" id="UP001209854">
    <property type="component" value="Unassembled WGS sequence"/>
</dbReference>
<dbReference type="InterPro" id="IPR053148">
    <property type="entry name" value="PD-DEXK-like_domain"/>
</dbReference>
<dbReference type="Pfam" id="PF17761">
    <property type="entry name" value="DUF1016_N"/>
    <property type="match status" value="1"/>
</dbReference>
<feature type="domain" description="YhcG PDDEXK nuclease" evidence="1">
    <location>
        <begin position="201"/>
        <end position="356"/>
    </location>
</feature>
<protein>
    <submittedName>
        <fullName evidence="3">PDDEXK nuclease domain-containing protein</fullName>
    </submittedName>
</protein>
<organism evidence="3 4">
    <name type="scientific">Endozoicomonas gorgoniicola</name>
    <dbReference type="NCBI Taxonomy" id="1234144"/>
    <lineage>
        <taxon>Bacteria</taxon>
        <taxon>Pseudomonadati</taxon>
        <taxon>Pseudomonadota</taxon>
        <taxon>Gammaproteobacteria</taxon>
        <taxon>Oceanospirillales</taxon>
        <taxon>Endozoicomonadaceae</taxon>
        <taxon>Endozoicomonas</taxon>
    </lineage>
</organism>
<feature type="domain" description="YhcG N-terminal" evidence="2">
    <location>
        <begin position="46"/>
        <end position="179"/>
    </location>
</feature>
<dbReference type="PANTHER" id="PTHR30547:SF0">
    <property type="entry name" value="BLR8175 PROTEIN"/>
    <property type="match status" value="1"/>
</dbReference>
<dbReference type="Pfam" id="PF06250">
    <property type="entry name" value="YhcG_C"/>
    <property type="match status" value="1"/>
</dbReference>
<keyword evidence="4" id="KW-1185">Reference proteome</keyword>
<name>A0ABT3MPP3_9GAMM</name>